<keyword evidence="1" id="KW-0106">Calcium</keyword>
<dbReference type="EMBL" id="CP111017">
    <property type="protein sequence ID" value="WAR08492.1"/>
    <property type="molecule type" value="Genomic_DNA"/>
</dbReference>
<dbReference type="Proteomes" id="UP001164746">
    <property type="component" value="Chromosome 6"/>
</dbReference>
<gene>
    <name evidence="3" type="ORF">MAR_018450</name>
</gene>
<name>A0ABY7EHS3_MYAAR</name>
<reference evidence="3" key="1">
    <citation type="submission" date="2022-11" db="EMBL/GenBank/DDBJ databases">
        <title>Centuries of genome instability and evolution in soft-shell clam transmissible cancer (bioRxiv).</title>
        <authorList>
            <person name="Hart S.F.M."/>
            <person name="Yonemitsu M.A."/>
            <person name="Giersch R.M."/>
            <person name="Beal B.F."/>
            <person name="Arriagada G."/>
            <person name="Davis B.W."/>
            <person name="Ostrander E.A."/>
            <person name="Goff S.P."/>
            <person name="Metzger M.J."/>
        </authorList>
    </citation>
    <scope>NUCLEOTIDE SEQUENCE</scope>
    <source>
        <strain evidence="3">MELC-2E11</strain>
        <tissue evidence="3">Siphon/mantle</tissue>
    </source>
</reference>
<feature type="signal peptide" evidence="2">
    <location>
        <begin position="1"/>
        <end position="21"/>
    </location>
</feature>
<evidence type="ECO:0000256" key="1">
    <source>
        <dbReference type="ARBA" id="ARBA00022837"/>
    </source>
</evidence>
<feature type="chain" id="PRO_5046487142" evidence="2">
    <location>
        <begin position="22"/>
        <end position="187"/>
    </location>
</feature>
<sequence>MGFNYLMVLVLLFALLNPMECLSIRKEVRTLGKSIKNAVKKVGIAIKEDVKCLVLYRVVCPQFHGPTKTAIDAGAGGNGSLAVGANVLVENDMAVLAFSDDLSDYDMNGNKRIEYEEFVSTVMRSVGLADPLELRGPFNFADLNRDGELNIKEFNGAPFLFAHANSHQFIKDDSVETTHPLEVSIAA</sequence>
<evidence type="ECO:0000313" key="3">
    <source>
        <dbReference type="EMBL" id="WAR08492.1"/>
    </source>
</evidence>
<dbReference type="SUPFAM" id="SSF47473">
    <property type="entry name" value="EF-hand"/>
    <property type="match status" value="1"/>
</dbReference>
<accession>A0ABY7EHS3</accession>
<proteinExistence type="predicted"/>
<dbReference type="InterPro" id="IPR018247">
    <property type="entry name" value="EF_Hand_1_Ca_BS"/>
</dbReference>
<evidence type="ECO:0000313" key="4">
    <source>
        <dbReference type="Proteomes" id="UP001164746"/>
    </source>
</evidence>
<protein>
    <submittedName>
        <fullName evidence="3">Uncharacterized protein</fullName>
    </submittedName>
</protein>
<dbReference type="InterPro" id="IPR011992">
    <property type="entry name" value="EF-hand-dom_pair"/>
</dbReference>
<dbReference type="Gene3D" id="1.10.238.10">
    <property type="entry name" value="EF-hand"/>
    <property type="match status" value="1"/>
</dbReference>
<evidence type="ECO:0000256" key="2">
    <source>
        <dbReference type="SAM" id="SignalP"/>
    </source>
</evidence>
<dbReference type="PROSITE" id="PS00018">
    <property type="entry name" value="EF_HAND_1"/>
    <property type="match status" value="2"/>
</dbReference>
<keyword evidence="4" id="KW-1185">Reference proteome</keyword>
<keyword evidence="2" id="KW-0732">Signal</keyword>
<organism evidence="3 4">
    <name type="scientific">Mya arenaria</name>
    <name type="common">Soft-shell clam</name>
    <dbReference type="NCBI Taxonomy" id="6604"/>
    <lineage>
        <taxon>Eukaryota</taxon>
        <taxon>Metazoa</taxon>
        <taxon>Spiralia</taxon>
        <taxon>Lophotrochozoa</taxon>
        <taxon>Mollusca</taxon>
        <taxon>Bivalvia</taxon>
        <taxon>Autobranchia</taxon>
        <taxon>Heteroconchia</taxon>
        <taxon>Euheterodonta</taxon>
        <taxon>Imparidentia</taxon>
        <taxon>Neoheterodontei</taxon>
        <taxon>Myida</taxon>
        <taxon>Myoidea</taxon>
        <taxon>Myidae</taxon>
        <taxon>Mya</taxon>
    </lineage>
</organism>